<dbReference type="AlphaFoldDB" id="A0A1H2A1U1"/>
<dbReference type="GO" id="GO:0003871">
    <property type="term" value="F:5-methyltetrahydropteroyltriglutamate-homocysteine S-methyltransferase activity"/>
    <property type="evidence" value="ECO:0007669"/>
    <property type="project" value="InterPro"/>
</dbReference>
<dbReference type="Proteomes" id="UP000199103">
    <property type="component" value="Chromosome I"/>
</dbReference>
<dbReference type="InterPro" id="IPR002629">
    <property type="entry name" value="Met_Synth_C/arc"/>
</dbReference>
<dbReference type="Gene3D" id="3.20.20.210">
    <property type="match status" value="1"/>
</dbReference>
<dbReference type="InterPro" id="IPR038071">
    <property type="entry name" value="UROD/MetE-like_sf"/>
</dbReference>
<feature type="domain" description="Cobalamin-independent methionine synthase MetE C-terminal/archaeal" evidence="1">
    <location>
        <begin position="162"/>
        <end position="337"/>
    </location>
</feature>
<dbReference type="EMBL" id="LT629772">
    <property type="protein sequence ID" value="SDT39692.1"/>
    <property type="molecule type" value="Genomic_DNA"/>
</dbReference>
<evidence type="ECO:0000313" key="3">
    <source>
        <dbReference type="Proteomes" id="UP000199103"/>
    </source>
</evidence>
<evidence type="ECO:0000259" key="1">
    <source>
        <dbReference type="Pfam" id="PF01717"/>
    </source>
</evidence>
<proteinExistence type="predicted"/>
<keyword evidence="3" id="KW-1185">Reference proteome</keyword>
<dbReference type="GO" id="GO:0009086">
    <property type="term" value="P:methionine biosynthetic process"/>
    <property type="evidence" value="ECO:0007669"/>
    <property type="project" value="InterPro"/>
</dbReference>
<name>A0A1H2A1U1_9ACTN</name>
<gene>
    <name evidence="2" type="ORF">SAMN04489812_5594</name>
</gene>
<sequence length="346" mass="36394">MTDDFAPIRSSGIGSWPGTDLAEALKITFAECPELPYLPELPDRGAGAALIGRGAAVLAELSVDLQPAGWRLTGAPGRDQLRARATLRDDLDRLEEAAQGYRGPFKVAIAGPWTLAASIERPRGDRALADHGARREIAGSLAEGAGQLLADLGRRLPDLELILQLDEPLLPAVIAGRVPTASGFSQHRKVDLAEVREALGVVVAAVDRPPAEARSGLPQIWLHCCAPDVPVRLIKDAGIGGIAVDLDQLGTPDWDRLGQAMADGLWLGAGAVSTSTGAATGRHWSADEIAQRILRSTRSLGLEPDVAGRMIITPACGLARFDQRSAVNALRAVGKAADIVTDQLAD</sequence>
<dbReference type="RefSeq" id="WP_091529985.1">
    <property type="nucleotide sequence ID" value="NZ_LT629772.1"/>
</dbReference>
<dbReference type="Pfam" id="PF01717">
    <property type="entry name" value="Meth_synt_2"/>
    <property type="match status" value="1"/>
</dbReference>
<dbReference type="SUPFAM" id="SSF51726">
    <property type="entry name" value="UROD/MetE-like"/>
    <property type="match status" value="1"/>
</dbReference>
<accession>A0A1H2A1U1</accession>
<evidence type="ECO:0000313" key="2">
    <source>
        <dbReference type="EMBL" id="SDT39692.1"/>
    </source>
</evidence>
<dbReference type="STRING" id="630515.SAMN04489812_5594"/>
<organism evidence="2 3">
    <name type="scientific">Microlunatus soli</name>
    <dbReference type="NCBI Taxonomy" id="630515"/>
    <lineage>
        <taxon>Bacteria</taxon>
        <taxon>Bacillati</taxon>
        <taxon>Actinomycetota</taxon>
        <taxon>Actinomycetes</taxon>
        <taxon>Propionibacteriales</taxon>
        <taxon>Propionibacteriaceae</taxon>
        <taxon>Microlunatus</taxon>
    </lineage>
</organism>
<dbReference type="OrthoDB" id="5242426at2"/>
<dbReference type="GO" id="GO:0008270">
    <property type="term" value="F:zinc ion binding"/>
    <property type="evidence" value="ECO:0007669"/>
    <property type="project" value="InterPro"/>
</dbReference>
<reference evidence="2 3" key="1">
    <citation type="submission" date="2016-10" db="EMBL/GenBank/DDBJ databases">
        <authorList>
            <person name="de Groot N.N."/>
        </authorList>
    </citation>
    <scope>NUCLEOTIDE SEQUENCE [LARGE SCALE GENOMIC DNA]</scope>
    <source>
        <strain evidence="2 3">DSM 21800</strain>
    </source>
</reference>
<protein>
    <submittedName>
        <fullName evidence="2">Cobalamin-independent synthase, Catalytic domain</fullName>
    </submittedName>
</protein>